<dbReference type="OrthoDB" id="515480at2759"/>
<evidence type="ECO:0000313" key="3">
    <source>
        <dbReference type="Proteomes" id="UP000236161"/>
    </source>
</evidence>
<dbReference type="STRING" id="1088818.A0A2I0APC8"/>
<sequence>MASTPLHLFPNPFSKPLVTQTLPSPLLLKTISCSLSSSPVSPPSTREEAISQARSCLSSTLQKPLNNPLHVPSPNLKKQRQPRYRVEVPIAADDASSLVSLSADLFSGMPLTKKGSSSTPIFLLLWPSPDLSDLACRSFISDSSVLHSDVGSASDQLLRSADLAAFLAPEASMLEEIRMLSSRLIPKPVVLFNPNWGFEEEKRFGSDLGRFVGSFDVVYSFMGLEVRGMLSRRRGVVFRWARDGVMSGEGWVVMVEAEEGKKKGKMVVVSRFKRRPAIGEVENVLYNLMAANSPVTKSVKLLRDWASNITGKKERL</sequence>
<gene>
    <name evidence="2" type="ORF">AXF42_Ash013597</name>
</gene>
<feature type="domain" description="DUF1995" evidence="1">
    <location>
        <begin position="43"/>
        <end position="283"/>
    </location>
</feature>
<dbReference type="GO" id="GO:0009507">
    <property type="term" value="C:chloroplast"/>
    <property type="evidence" value="ECO:0007669"/>
    <property type="project" value="TreeGrafter"/>
</dbReference>
<organism evidence="2 3">
    <name type="scientific">Apostasia shenzhenica</name>
    <dbReference type="NCBI Taxonomy" id="1088818"/>
    <lineage>
        <taxon>Eukaryota</taxon>
        <taxon>Viridiplantae</taxon>
        <taxon>Streptophyta</taxon>
        <taxon>Embryophyta</taxon>
        <taxon>Tracheophyta</taxon>
        <taxon>Spermatophyta</taxon>
        <taxon>Magnoliopsida</taxon>
        <taxon>Liliopsida</taxon>
        <taxon>Asparagales</taxon>
        <taxon>Orchidaceae</taxon>
        <taxon>Apostasioideae</taxon>
        <taxon>Apostasia</taxon>
    </lineage>
</organism>
<keyword evidence="3" id="KW-1185">Reference proteome</keyword>
<name>A0A2I0APC8_9ASPA</name>
<dbReference type="InterPro" id="IPR018962">
    <property type="entry name" value="DUF1995"/>
</dbReference>
<accession>A0A2I0APC8</accession>
<dbReference type="Pfam" id="PF09353">
    <property type="entry name" value="DUF1995"/>
    <property type="match status" value="1"/>
</dbReference>
<evidence type="ECO:0000313" key="2">
    <source>
        <dbReference type="EMBL" id="PKA57409.1"/>
    </source>
</evidence>
<protein>
    <recommendedName>
        <fullName evidence="1">DUF1995 domain-containing protein</fullName>
    </recommendedName>
</protein>
<reference evidence="2 3" key="1">
    <citation type="journal article" date="2017" name="Nature">
        <title>The Apostasia genome and the evolution of orchids.</title>
        <authorList>
            <person name="Zhang G.Q."/>
            <person name="Liu K.W."/>
            <person name="Li Z."/>
            <person name="Lohaus R."/>
            <person name="Hsiao Y.Y."/>
            <person name="Niu S.C."/>
            <person name="Wang J.Y."/>
            <person name="Lin Y.C."/>
            <person name="Xu Q."/>
            <person name="Chen L.J."/>
            <person name="Yoshida K."/>
            <person name="Fujiwara S."/>
            <person name="Wang Z.W."/>
            <person name="Zhang Y.Q."/>
            <person name="Mitsuda N."/>
            <person name="Wang M."/>
            <person name="Liu G.H."/>
            <person name="Pecoraro L."/>
            <person name="Huang H.X."/>
            <person name="Xiao X.J."/>
            <person name="Lin M."/>
            <person name="Wu X.Y."/>
            <person name="Wu W.L."/>
            <person name="Chen Y.Y."/>
            <person name="Chang S.B."/>
            <person name="Sakamoto S."/>
            <person name="Ohme-Takagi M."/>
            <person name="Yagi M."/>
            <person name="Zeng S.J."/>
            <person name="Shen C.Y."/>
            <person name="Yeh C.M."/>
            <person name="Luo Y.B."/>
            <person name="Tsai W.C."/>
            <person name="Van de Peer Y."/>
            <person name="Liu Z.J."/>
        </authorList>
    </citation>
    <scope>NUCLEOTIDE SEQUENCE [LARGE SCALE GENOMIC DNA]</scope>
    <source>
        <strain evidence="3">cv. Shenzhen</strain>
        <tissue evidence="2">Stem</tissue>
    </source>
</reference>
<dbReference type="PANTHER" id="PTHR36365">
    <property type="entry name" value="OS05G0500400 PROTEIN"/>
    <property type="match status" value="1"/>
</dbReference>
<evidence type="ECO:0000259" key="1">
    <source>
        <dbReference type="Pfam" id="PF09353"/>
    </source>
</evidence>
<proteinExistence type="predicted"/>
<dbReference type="PANTHER" id="PTHR36365:SF1">
    <property type="entry name" value="OS05G0500400 PROTEIN"/>
    <property type="match status" value="1"/>
</dbReference>
<dbReference type="EMBL" id="KZ451968">
    <property type="protein sequence ID" value="PKA57409.1"/>
    <property type="molecule type" value="Genomic_DNA"/>
</dbReference>
<dbReference type="Proteomes" id="UP000236161">
    <property type="component" value="Unassembled WGS sequence"/>
</dbReference>
<dbReference type="AlphaFoldDB" id="A0A2I0APC8"/>